<evidence type="ECO:0000313" key="3">
    <source>
        <dbReference type="Proteomes" id="UP000424462"/>
    </source>
</evidence>
<reference evidence="2 3" key="1">
    <citation type="submission" date="2019-11" db="EMBL/GenBank/DDBJ databases">
        <title>Complete genome sequence of Corynebacterium kalinowskii 1959, a novel Corynebacterium species isolated from soil of a small paddock in Vilsendorf, Germany.</title>
        <authorList>
            <person name="Schaffert L."/>
            <person name="Ruwe M."/>
            <person name="Milse J."/>
            <person name="Hanuschka K."/>
            <person name="Ortseifen V."/>
            <person name="Droste J."/>
            <person name="Brandt D."/>
            <person name="Schlueter L."/>
            <person name="Kutter Y."/>
            <person name="Vinke S."/>
            <person name="Viehoefer P."/>
            <person name="Jacob L."/>
            <person name="Luebke N.-C."/>
            <person name="Schulte-Berndt E."/>
            <person name="Hain C."/>
            <person name="Linder M."/>
            <person name="Schmidt P."/>
            <person name="Wollenschlaeger L."/>
            <person name="Luttermann T."/>
            <person name="Thieme E."/>
            <person name="Hassa J."/>
            <person name="Haak M."/>
            <person name="Wittchen M."/>
            <person name="Mentz A."/>
            <person name="Persicke M."/>
            <person name="Busche T."/>
            <person name="Ruckert C."/>
        </authorList>
    </citation>
    <scope>NUCLEOTIDE SEQUENCE [LARGE SCALE GENOMIC DNA]</scope>
    <source>
        <strain evidence="2 3">2039</strain>
    </source>
</reference>
<keyword evidence="2" id="KW-0560">Oxidoreductase</keyword>
<dbReference type="GO" id="GO:0008198">
    <property type="term" value="F:ferrous iron binding"/>
    <property type="evidence" value="ECO:0007669"/>
    <property type="project" value="InterPro"/>
</dbReference>
<dbReference type="NCBIfam" id="NF009910">
    <property type="entry name" value="PRK13370.1-4"/>
    <property type="match status" value="1"/>
</dbReference>
<organism evidence="2 3">
    <name type="scientific">Corynebacterium occultum</name>
    <dbReference type="NCBI Taxonomy" id="2675219"/>
    <lineage>
        <taxon>Bacteria</taxon>
        <taxon>Bacillati</taxon>
        <taxon>Actinomycetota</taxon>
        <taxon>Actinomycetes</taxon>
        <taxon>Mycobacteriales</taxon>
        <taxon>Corynebacteriaceae</taxon>
        <taxon>Corynebacterium</taxon>
    </lineage>
</organism>
<accession>A0A6B8W4H3</accession>
<feature type="domain" description="Extradiol ring-cleavage dioxygenase class III enzyme subunit B" evidence="1">
    <location>
        <begin position="6"/>
        <end position="306"/>
    </location>
</feature>
<name>A0A6B8W4H3_9CORY</name>
<proteinExistence type="predicted"/>
<evidence type="ECO:0000259" key="1">
    <source>
        <dbReference type="Pfam" id="PF02900"/>
    </source>
</evidence>
<protein>
    <submittedName>
        <fullName evidence="2">2,3-dihydroxyphenylpropionate/2, 3-dihydroxicinnamic acid 1,2-dioxygenase</fullName>
        <ecNumber evidence="2">1.13.11.16</ecNumber>
    </submittedName>
</protein>
<dbReference type="AlphaFoldDB" id="A0A6B8W4H3"/>
<dbReference type="EMBL" id="CP046455">
    <property type="protein sequence ID" value="QGU06827.1"/>
    <property type="molecule type" value="Genomic_DNA"/>
</dbReference>
<dbReference type="Proteomes" id="UP000424462">
    <property type="component" value="Chromosome"/>
</dbReference>
<dbReference type="RefSeq" id="WP_156230401.1">
    <property type="nucleotide sequence ID" value="NZ_CP046455.1"/>
</dbReference>
<evidence type="ECO:0000313" key="2">
    <source>
        <dbReference type="EMBL" id="QGU06827.1"/>
    </source>
</evidence>
<dbReference type="KEGG" id="cok:COCCU_04395"/>
<keyword evidence="2" id="KW-0223">Dioxygenase</keyword>
<gene>
    <name evidence="2" type="primary">mhpB</name>
    <name evidence="2" type="ORF">COCCU_04395</name>
</gene>
<dbReference type="GO" id="GO:0047070">
    <property type="term" value="F:3-carboxyethylcatechol 2,3-dioxygenase activity"/>
    <property type="evidence" value="ECO:0007669"/>
    <property type="project" value="UniProtKB-EC"/>
</dbReference>
<keyword evidence="3" id="KW-1185">Reference proteome</keyword>
<sequence length="311" mass="34195">MSVSLIAMSHSPLLGINDPQPEVDAALNVAFDEARKKVAEFNPDLVIVFTPDHFNGFFYDLLPQYCIGYTAESMGDYKTTAGPLNVPVELAEELGQFVIDHGVDVAISREMVIDHGGAQPLEILLGGLDTKPVIPIFVNGVARPFAPMERIRQLGELVGEWAQGRDERILMIASGGLSHDPPLPRWEIATEQQKDFLLHGHPDQADRDAREARVVSAGQKATTATGIIDINPEWDRKFMADCTAAAQDTTLFDSYTADQMDEDAGHSSHEVRTWVAGFSALAKANGNFQVDYEFYRPIPEFVAGFGLMYAK</sequence>
<dbReference type="EC" id="1.13.11.16" evidence="2"/>
<dbReference type="Gene3D" id="3.40.830.10">
    <property type="entry name" value="LigB-like"/>
    <property type="match status" value="1"/>
</dbReference>
<dbReference type="Pfam" id="PF02900">
    <property type="entry name" value="LigB"/>
    <property type="match status" value="1"/>
</dbReference>
<dbReference type="InterPro" id="IPR004183">
    <property type="entry name" value="Xdiol_dOase_suB"/>
</dbReference>
<dbReference type="SUPFAM" id="SSF53213">
    <property type="entry name" value="LigB-like"/>
    <property type="match status" value="1"/>
</dbReference>